<gene>
    <name evidence="2" type="ORF">VFH_II193160</name>
</gene>
<keyword evidence="3" id="KW-1185">Reference proteome</keyword>
<sequence>MQILFHCNYASIIYLNQIVLIPFISSIIFFLCSASCSVFHRHSQNRGSRISLHHLCLFLHYTFLSLFHDSSAFHYTFLMPYLDCTGSLIVEKLLVSSSYPPQQHYFFHYVCVFLLICCCVFVLICCLCFHSTKRVEEELTPTSNTLSPESKICSVILLPLSFFWLNLEVI</sequence>
<organism evidence="2 3">
    <name type="scientific">Vicia faba</name>
    <name type="common">Broad bean</name>
    <name type="synonym">Faba vulgaris</name>
    <dbReference type="NCBI Taxonomy" id="3906"/>
    <lineage>
        <taxon>Eukaryota</taxon>
        <taxon>Viridiplantae</taxon>
        <taxon>Streptophyta</taxon>
        <taxon>Embryophyta</taxon>
        <taxon>Tracheophyta</taxon>
        <taxon>Spermatophyta</taxon>
        <taxon>Magnoliopsida</taxon>
        <taxon>eudicotyledons</taxon>
        <taxon>Gunneridae</taxon>
        <taxon>Pentapetalae</taxon>
        <taxon>rosids</taxon>
        <taxon>fabids</taxon>
        <taxon>Fabales</taxon>
        <taxon>Fabaceae</taxon>
        <taxon>Papilionoideae</taxon>
        <taxon>50 kb inversion clade</taxon>
        <taxon>NPAAA clade</taxon>
        <taxon>Hologalegina</taxon>
        <taxon>IRL clade</taxon>
        <taxon>Fabeae</taxon>
        <taxon>Vicia</taxon>
    </lineage>
</organism>
<reference evidence="2 3" key="1">
    <citation type="submission" date="2023-01" db="EMBL/GenBank/DDBJ databases">
        <authorList>
            <person name="Kreplak J."/>
        </authorList>
    </citation>
    <scope>NUCLEOTIDE SEQUENCE [LARGE SCALE GENOMIC DNA]</scope>
</reference>
<dbReference type="EMBL" id="OX451737">
    <property type="protein sequence ID" value="CAI8599829.1"/>
    <property type="molecule type" value="Genomic_DNA"/>
</dbReference>
<feature type="transmembrane region" description="Helical" evidence="1">
    <location>
        <begin position="50"/>
        <end position="68"/>
    </location>
</feature>
<protein>
    <submittedName>
        <fullName evidence="2">Uncharacterized protein</fullName>
    </submittedName>
</protein>
<evidence type="ECO:0000256" key="1">
    <source>
        <dbReference type="SAM" id="Phobius"/>
    </source>
</evidence>
<accession>A0AAV0ZSD7</accession>
<feature type="transmembrane region" description="Helical" evidence="1">
    <location>
        <begin position="106"/>
        <end position="129"/>
    </location>
</feature>
<keyword evidence="1" id="KW-1133">Transmembrane helix</keyword>
<feature type="transmembrane region" description="Helical" evidence="1">
    <location>
        <begin position="12"/>
        <end position="38"/>
    </location>
</feature>
<name>A0AAV0ZSD7_VICFA</name>
<proteinExistence type="predicted"/>
<keyword evidence="1" id="KW-0812">Transmembrane</keyword>
<evidence type="ECO:0000313" key="2">
    <source>
        <dbReference type="EMBL" id="CAI8599829.1"/>
    </source>
</evidence>
<keyword evidence="1" id="KW-0472">Membrane</keyword>
<dbReference type="AlphaFoldDB" id="A0AAV0ZSD7"/>
<evidence type="ECO:0000313" key="3">
    <source>
        <dbReference type="Proteomes" id="UP001157006"/>
    </source>
</evidence>
<dbReference type="Proteomes" id="UP001157006">
    <property type="component" value="Chromosome 2"/>
</dbReference>